<dbReference type="Pfam" id="PF02775">
    <property type="entry name" value="TPP_enzyme_C"/>
    <property type="match status" value="1"/>
</dbReference>
<dbReference type="PATRIC" id="fig|1622118.3.peg.2172"/>
<dbReference type="PANTHER" id="PTHR48084">
    <property type="entry name" value="2-OXOGLUTARATE OXIDOREDUCTASE SUBUNIT KORB-RELATED"/>
    <property type="match status" value="1"/>
</dbReference>
<protein>
    <recommendedName>
        <fullName evidence="6">2-oxoglutarate synthase</fullName>
    </recommendedName>
</protein>
<dbReference type="RefSeq" id="WP_068209890.1">
    <property type="nucleotide sequence ID" value="NZ_CP013355.1"/>
</dbReference>
<evidence type="ECO:0000259" key="3">
    <source>
        <dbReference type="Pfam" id="PF02775"/>
    </source>
</evidence>
<dbReference type="Proteomes" id="UP000059672">
    <property type="component" value="Chromosome"/>
</dbReference>
<evidence type="ECO:0000313" key="5">
    <source>
        <dbReference type="Proteomes" id="UP000059672"/>
    </source>
</evidence>
<dbReference type="InterPro" id="IPR011766">
    <property type="entry name" value="TPP_enzyme_TPP-bd"/>
</dbReference>
<dbReference type="Gene3D" id="3.40.50.970">
    <property type="match status" value="1"/>
</dbReference>
<reference evidence="4 5" key="2">
    <citation type="journal article" date="2016" name="Int. J. Syst. Evol. Microbiol.">
        <title>Lutibacter profundi sp. nov., isolated from a deep-sea hydrothermal system on the Arctic Mid-Ocean Ridge and emended description of the genus Lutibacter.</title>
        <authorList>
            <person name="Le Moine Bauer S."/>
            <person name="Roalkvam I."/>
            <person name="Steen I.H."/>
            <person name="Dahle H."/>
        </authorList>
    </citation>
    <scope>NUCLEOTIDE SEQUENCE [LARGE SCALE GENOMIC DNA]</scope>
    <source>
        <strain evidence="4 5">LP1</strain>
    </source>
</reference>
<dbReference type="InterPro" id="IPR051457">
    <property type="entry name" value="2-oxoacid:Fd_oxidoreductase"/>
</dbReference>
<dbReference type="PANTHER" id="PTHR48084:SF4">
    <property type="entry name" value="2-OXOGLUTARATE OXIDOREDUCTASE SUBUNIT KORB"/>
    <property type="match status" value="1"/>
</dbReference>
<dbReference type="EMBL" id="CP013355">
    <property type="protein sequence ID" value="AMC11678.1"/>
    <property type="molecule type" value="Genomic_DNA"/>
</dbReference>
<dbReference type="KEGG" id="lut:Lupro_10545"/>
<dbReference type="SUPFAM" id="SSF52518">
    <property type="entry name" value="Thiamin diphosphate-binding fold (THDP-binding)"/>
    <property type="match status" value="1"/>
</dbReference>
<dbReference type="AlphaFoldDB" id="A0A0X8G8M9"/>
<dbReference type="GO" id="GO:0030976">
    <property type="term" value="F:thiamine pyrophosphate binding"/>
    <property type="evidence" value="ECO:0007669"/>
    <property type="project" value="InterPro"/>
</dbReference>
<dbReference type="GO" id="GO:0044281">
    <property type="term" value="P:small molecule metabolic process"/>
    <property type="evidence" value="ECO:0007669"/>
    <property type="project" value="UniProtKB-ARBA"/>
</dbReference>
<evidence type="ECO:0000313" key="4">
    <source>
        <dbReference type="EMBL" id="AMC11678.1"/>
    </source>
</evidence>
<dbReference type="GO" id="GO:0045333">
    <property type="term" value="P:cellular respiration"/>
    <property type="evidence" value="ECO:0007669"/>
    <property type="project" value="UniProtKB-ARBA"/>
</dbReference>
<proteinExistence type="predicted"/>
<keyword evidence="5" id="KW-1185">Reference proteome</keyword>
<dbReference type="Gene3D" id="3.40.920.10">
    <property type="entry name" value="Pyruvate-ferredoxin oxidoreductase, PFOR, domain III"/>
    <property type="match status" value="1"/>
</dbReference>
<dbReference type="InterPro" id="IPR002869">
    <property type="entry name" value="Pyrv_flavodox_OxRed_cen"/>
</dbReference>
<feature type="domain" description="Pyruvate/ketoisovalerate oxidoreductase catalytic" evidence="2">
    <location>
        <begin position="262"/>
        <end position="352"/>
    </location>
</feature>
<keyword evidence="1" id="KW-0560">Oxidoreductase</keyword>
<dbReference type="OrthoDB" id="9775140at2"/>
<evidence type="ECO:0000259" key="2">
    <source>
        <dbReference type="Pfam" id="PF01558"/>
    </source>
</evidence>
<dbReference type="STRING" id="1622118.Lupro_10545"/>
<evidence type="ECO:0000256" key="1">
    <source>
        <dbReference type="ARBA" id="ARBA00023002"/>
    </source>
</evidence>
<dbReference type="GO" id="GO:0016625">
    <property type="term" value="F:oxidoreductase activity, acting on the aldehyde or oxo group of donors, iron-sulfur protein as acceptor"/>
    <property type="evidence" value="ECO:0007669"/>
    <property type="project" value="UniProtKB-ARBA"/>
</dbReference>
<dbReference type="InterPro" id="IPR029061">
    <property type="entry name" value="THDP-binding"/>
</dbReference>
<sequence length="420" mass="45190">MEAAKKILTNIKMPFCPGCGHGVCVKSISKSLENLGYRSKDVIIVSDIGCSGLVDPLFTTHTIHGLHGRSPALGVGVTLGLDNPNKKVIVIQGDGGATIGLQHILEAARRNIDMTLVVINNLLYGMTGGQMSGLSTNEFKEYKHSNDDADPYDVVNLAHQSGAAFSIRVNNISNFTDVLEEAIRISGFSLVELSSLCTSHGMKKISEMKHYIVAEEKLTNNRSVGVSIKRNTASLLDKSKILTPQFTSKINDSIGIVIAGSAGGGVQSAAKMLAQAAILSGLYATMKGEYPITVGTGFSVAEVILSKKPIHFTGLENPKVVMVVTEDGWNKVKNRITNSTKVFVDTKVSYNSTFITKDFLKVGGKKGAALSAVSYWIKESGVFPIEALFKVVEDSKYVTSLQKAIKGAEELRELVYADRK</sequence>
<dbReference type="Pfam" id="PF01558">
    <property type="entry name" value="POR"/>
    <property type="match status" value="1"/>
</dbReference>
<name>A0A0X8G8M9_9FLAO</name>
<gene>
    <name evidence="4" type="ORF">Lupro_10545</name>
</gene>
<dbReference type="SUPFAM" id="SSF53323">
    <property type="entry name" value="Pyruvate-ferredoxin oxidoreductase, PFOR, domain III"/>
    <property type="match status" value="1"/>
</dbReference>
<dbReference type="InterPro" id="IPR019752">
    <property type="entry name" value="Pyrv/ketoisovalerate_OxRed_cat"/>
</dbReference>
<feature type="domain" description="Thiamine pyrophosphate enzyme TPP-binding" evidence="3">
    <location>
        <begin position="47"/>
        <end position="192"/>
    </location>
</feature>
<accession>A0A0X8G8M9</accession>
<reference evidence="5" key="1">
    <citation type="submission" date="2015-12" db="EMBL/GenBank/DDBJ databases">
        <title>Complete genome sequence of Lutibacter profundus strain LP1.</title>
        <authorList>
            <person name="Wissuwa J."/>
            <person name="Le Moine Bauer S."/>
            <person name="Stokke R."/>
            <person name="Dahle H."/>
            <person name="Steen I.H."/>
        </authorList>
    </citation>
    <scope>NUCLEOTIDE SEQUENCE [LARGE SCALE GENOMIC DNA]</scope>
    <source>
        <strain evidence="5">LP1</strain>
    </source>
</reference>
<evidence type="ECO:0008006" key="6">
    <source>
        <dbReference type="Google" id="ProtNLM"/>
    </source>
</evidence>
<organism evidence="4 5">
    <name type="scientific">Lutibacter profundi</name>
    <dbReference type="NCBI Taxonomy" id="1622118"/>
    <lineage>
        <taxon>Bacteria</taxon>
        <taxon>Pseudomonadati</taxon>
        <taxon>Bacteroidota</taxon>
        <taxon>Flavobacteriia</taxon>
        <taxon>Flavobacteriales</taxon>
        <taxon>Flavobacteriaceae</taxon>
        <taxon>Lutibacter</taxon>
    </lineage>
</organism>